<feature type="DNA-binding region" description="H-T-H motif" evidence="2">
    <location>
        <begin position="29"/>
        <end position="48"/>
    </location>
</feature>
<proteinExistence type="predicted"/>
<dbReference type="InterPro" id="IPR009057">
    <property type="entry name" value="Homeodomain-like_sf"/>
</dbReference>
<reference evidence="4 5" key="1">
    <citation type="submission" date="2017-02" db="EMBL/GenBank/DDBJ databases">
        <authorList>
            <person name="Varghese N."/>
            <person name="Submissions S."/>
        </authorList>
    </citation>
    <scope>NUCLEOTIDE SEQUENCE [LARGE SCALE GENOMIC DNA]</scope>
    <source>
        <strain evidence="4 5">VKM Ac-1787</strain>
    </source>
</reference>
<dbReference type="Proteomes" id="UP000190827">
    <property type="component" value="Unassembled WGS sequence"/>
</dbReference>
<evidence type="ECO:0000313" key="4">
    <source>
        <dbReference type="EMBL" id="SKC61861.1"/>
    </source>
</evidence>
<evidence type="ECO:0000259" key="3">
    <source>
        <dbReference type="PROSITE" id="PS50977"/>
    </source>
</evidence>
<protein>
    <submittedName>
        <fullName evidence="4">Transcriptional regulator, TetR family</fullName>
    </submittedName>
</protein>
<feature type="domain" description="HTH tetR-type" evidence="3">
    <location>
        <begin position="6"/>
        <end position="66"/>
    </location>
</feature>
<dbReference type="PANTHER" id="PTHR43479:SF11">
    <property type="entry name" value="ACREF_ENVCD OPERON REPRESSOR-RELATED"/>
    <property type="match status" value="1"/>
</dbReference>
<dbReference type="PANTHER" id="PTHR43479">
    <property type="entry name" value="ACREF/ENVCD OPERON REPRESSOR-RELATED"/>
    <property type="match status" value="1"/>
</dbReference>
<evidence type="ECO:0000256" key="1">
    <source>
        <dbReference type="ARBA" id="ARBA00023125"/>
    </source>
</evidence>
<dbReference type="EMBL" id="FUZO01000001">
    <property type="protein sequence ID" value="SKC61861.1"/>
    <property type="molecule type" value="Genomic_DNA"/>
</dbReference>
<dbReference type="PROSITE" id="PS50977">
    <property type="entry name" value="HTH_TETR_2"/>
    <property type="match status" value="1"/>
</dbReference>
<gene>
    <name evidence="4" type="ORF">SAMN06295973_2529</name>
</gene>
<comment type="caution">
    <text evidence="4">The sequence shown here is derived from an EMBL/GenBank/DDBJ whole genome shotgun (WGS) entry which is preliminary data.</text>
</comment>
<name>A0ABY1LMP4_9MICO</name>
<sequence>MDARQRRTRARLARTILQLAAERPTSEISVSEIAARAGINRSTFYQHAAAPCELLESVLAEELTELSMTHLATVSADDAPAAITRATVAALRHIDERADIYRVGLGDDLIGASLQPMLNRVFTSTVLDIFERGAITLPHAECLSEEQRELFMRSAAHFVAAGSVASFRVWLDTPAPRDVESFLEVIRELLPSWWPFETEHGPALAPADESALARS</sequence>
<dbReference type="RefSeq" id="WP_159879000.1">
    <property type="nucleotide sequence ID" value="NZ_FUZO01000001.1"/>
</dbReference>
<keyword evidence="5" id="KW-1185">Reference proteome</keyword>
<accession>A0ABY1LMP4</accession>
<dbReference type="Pfam" id="PF00440">
    <property type="entry name" value="TetR_N"/>
    <property type="match status" value="1"/>
</dbReference>
<keyword evidence="1 2" id="KW-0238">DNA-binding</keyword>
<evidence type="ECO:0000313" key="5">
    <source>
        <dbReference type="Proteomes" id="UP000190827"/>
    </source>
</evidence>
<dbReference type="SUPFAM" id="SSF46689">
    <property type="entry name" value="Homeodomain-like"/>
    <property type="match status" value="1"/>
</dbReference>
<dbReference type="InterPro" id="IPR001647">
    <property type="entry name" value="HTH_TetR"/>
</dbReference>
<organism evidence="4 5">
    <name type="scientific">Plantibacter cousiniae</name>
    <name type="common">nom. nud.</name>
    <dbReference type="NCBI Taxonomy" id="199709"/>
    <lineage>
        <taxon>Bacteria</taxon>
        <taxon>Bacillati</taxon>
        <taxon>Actinomycetota</taxon>
        <taxon>Actinomycetes</taxon>
        <taxon>Micrococcales</taxon>
        <taxon>Microbacteriaceae</taxon>
        <taxon>Plantibacter</taxon>
    </lineage>
</organism>
<dbReference type="InterPro" id="IPR050624">
    <property type="entry name" value="HTH-type_Tx_Regulator"/>
</dbReference>
<evidence type="ECO:0000256" key="2">
    <source>
        <dbReference type="PROSITE-ProRule" id="PRU00335"/>
    </source>
</evidence>
<dbReference type="Gene3D" id="1.10.357.10">
    <property type="entry name" value="Tetracycline Repressor, domain 2"/>
    <property type="match status" value="1"/>
</dbReference>